<evidence type="ECO:0000313" key="7">
    <source>
        <dbReference type="Proteomes" id="UP000031030"/>
    </source>
</evidence>
<reference evidence="6 7" key="1">
    <citation type="submission" date="2014-11" db="EMBL/GenBank/DDBJ databases">
        <title>Genome sequence of Microbacterium mangrovi MUSC 115(T).</title>
        <authorList>
            <person name="Lee L.-H."/>
        </authorList>
    </citation>
    <scope>NUCLEOTIDE SEQUENCE [LARGE SCALE GENOMIC DNA]</scope>
    <source>
        <strain evidence="6 7">MUSC 115</strain>
    </source>
</reference>
<protein>
    <submittedName>
        <fullName evidence="6">Acetoacetyl-CoA synthetase</fullName>
        <ecNumber evidence="6">6.2.1.16</ecNumber>
    </submittedName>
</protein>
<dbReference type="AlphaFoldDB" id="A0A0B2A4T8"/>
<dbReference type="InterPro" id="IPR020845">
    <property type="entry name" value="AMP-binding_CS"/>
</dbReference>
<evidence type="ECO:0000256" key="2">
    <source>
        <dbReference type="ARBA" id="ARBA00022598"/>
    </source>
</evidence>
<dbReference type="Gene3D" id="3.40.50.12780">
    <property type="entry name" value="N-terminal domain of ligase-like"/>
    <property type="match status" value="1"/>
</dbReference>
<dbReference type="InterPro" id="IPR000873">
    <property type="entry name" value="AMP-dep_synth/lig_dom"/>
</dbReference>
<evidence type="ECO:0000256" key="1">
    <source>
        <dbReference type="ARBA" id="ARBA00006432"/>
    </source>
</evidence>
<dbReference type="RefSeq" id="WP_039401076.1">
    <property type="nucleotide sequence ID" value="NZ_JTDK01000014.1"/>
</dbReference>
<feature type="domain" description="AMP-dependent synthetase/ligase" evidence="5">
    <location>
        <begin position="101"/>
        <end position="477"/>
    </location>
</feature>
<evidence type="ECO:0000256" key="4">
    <source>
        <dbReference type="ARBA" id="ARBA00022840"/>
    </source>
</evidence>
<evidence type="ECO:0000256" key="3">
    <source>
        <dbReference type="ARBA" id="ARBA00022741"/>
    </source>
</evidence>
<dbReference type="GO" id="GO:0006629">
    <property type="term" value="P:lipid metabolic process"/>
    <property type="evidence" value="ECO:0007669"/>
    <property type="project" value="InterPro"/>
</dbReference>
<dbReference type="InterPro" id="IPR005914">
    <property type="entry name" value="Acac_CoA_synth"/>
</dbReference>
<dbReference type="Pfam" id="PF00501">
    <property type="entry name" value="AMP-binding"/>
    <property type="match status" value="1"/>
</dbReference>
<dbReference type="Gene3D" id="3.30.300.30">
    <property type="match status" value="1"/>
</dbReference>
<dbReference type="SUPFAM" id="SSF56801">
    <property type="entry name" value="Acetyl-CoA synthetase-like"/>
    <property type="match status" value="1"/>
</dbReference>
<evidence type="ECO:0000313" key="6">
    <source>
        <dbReference type="EMBL" id="KHK96612.1"/>
    </source>
</evidence>
<dbReference type="PANTHER" id="PTHR42921:SF1">
    <property type="entry name" value="ACETOACETYL-COA SYNTHETASE"/>
    <property type="match status" value="1"/>
</dbReference>
<organism evidence="6 7">
    <name type="scientific">Microbacterium mangrovi</name>
    <dbReference type="NCBI Taxonomy" id="1348253"/>
    <lineage>
        <taxon>Bacteria</taxon>
        <taxon>Bacillati</taxon>
        <taxon>Actinomycetota</taxon>
        <taxon>Actinomycetes</taxon>
        <taxon>Micrococcales</taxon>
        <taxon>Microbacteriaceae</taxon>
        <taxon>Microbacterium</taxon>
    </lineage>
</organism>
<dbReference type="OrthoDB" id="9803968at2"/>
<dbReference type="STRING" id="1348253.LK09_14920"/>
<keyword evidence="3" id="KW-0547">Nucleotide-binding</keyword>
<dbReference type="NCBIfam" id="NF002937">
    <property type="entry name" value="PRK03584.1"/>
    <property type="match status" value="1"/>
</dbReference>
<dbReference type="EC" id="6.2.1.16" evidence="6"/>
<dbReference type="GO" id="GO:0030729">
    <property type="term" value="F:acetoacetate-CoA ligase activity"/>
    <property type="evidence" value="ECO:0007669"/>
    <property type="project" value="UniProtKB-EC"/>
</dbReference>
<dbReference type="InterPro" id="IPR045851">
    <property type="entry name" value="AMP-bd_C_sf"/>
</dbReference>
<gene>
    <name evidence="6" type="ORF">LK09_14920</name>
</gene>
<keyword evidence="2 6" id="KW-0436">Ligase</keyword>
<evidence type="ECO:0000259" key="5">
    <source>
        <dbReference type="Pfam" id="PF00501"/>
    </source>
</evidence>
<comment type="caution">
    <text evidence="6">The sequence shown here is derived from an EMBL/GenBank/DDBJ whole genome shotgun (WGS) entry which is preliminary data.</text>
</comment>
<proteinExistence type="inferred from homology"/>
<comment type="similarity">
    <text evidence="1">Belongs to the ATP-dependent AMP-binding enzyme family.</text>
</comment>
<dbReference type="NCBIfam" id="TIGR01217">
    <property type="entry name" value="ac_ac_CoA_syn"/>
    <property type="match status" value="1"/>
</dbReference>
<keyword evidence="7" id="KW-1185">Reference proteome</keyword>
<dbReference type="PROSITE" id="PS00455">
    <property type="entry name" value="AMP_BINDING"/>
    <property type="match status" value="1"/>
</dbReference>
<dbReference type="EMBL" id="JTDK01000014">
    <property type="protein sequence ID" value="KHK96612.1"/>
    <property type="molecule type" value="Genomic_DNA"/>
</dbReference>
<dbReference type="PANTHER" id="PTHR42921">
    <property type="entry name" value="ACETOACETYL-COA SYNTHETASE"/>
    <property type="match status" value="1"/>
</dbReference>
<dbReference type="InterPro" id="IPR042099">
    <property type="entry name" value="ANL_N_sf"/>
</dbReference>
<sequence>MTDVTWRPDPARATRMGAFIDAAADRGAPFGRGMRDYRTLWEWSVSDVSGFWDAVRVHFDVLGDGFSGPALAVERMPGAVWYPDARVNFAENVLRPARDPQRRDEPAIIDIAEDDASTSLSWRELESWVAVVAARLADAGIRPGDRVAAVLPNVPEAIVGLLAAAAVGAVWSICSPDLAPDAVVARLAQLEPRVLIAFAGYTFNGKWFDRHDQLRTIVEGMPSVEQLIVLESGTDAPVPTRAHETASFPERPRDHVGAVPEYRRIPFDHPLWVLFSSGTTGIPKGIVHGHGGILLEALKGTGLCQDMGPGDTYYVAANTSWMVWNTLVTNLASGATVVTYAGSPTFGHPARQFEIIERAGVTMFGVGAAYLALVEKSGAVPREQWDLCRLRSILSTGSPLPPSTWRWVHDAVKSDVHLGSDSGGTDICSGFVGSNPLSPVHLGESQGPLLGVAVEAWSPDGTRVRGEVGEMVIRRPMPSMPLFLWNDESGTRYRDSYFATFPGVWAQGDWITETARGGFVVHGRSDATLNRHGVRLGTADIYAALQDMPEVADSLVLGIEGPDGAYWMPLFVALAGDTALDADLRDRIASTIRARTSARHVPDEIIACPAIPLTHAGKRIEVPLKKLFTGRALDLRAVRGTLANAEALDWFCDFASRDRPREQA</sequence>
<name>A0A0B2A4T8_9MICO</name>
<dbReference type="GO" id="GO:0005524">
    <property type="term" value="F:ATP binding"/>
    <property type="evidence" value="ECO:0007669"/>
    <property type="project" value="UniProtKB-KW"/>
</dbReference>
<keyword evidence="4" id="KW-0067">ATP-binding</keyword>
<dbReference type="Proteomes" id="UP000031030">
    <property type="component" value="Unassembled WGS sequence"/>
</dbReference>
<accession>A0A0B2A4T8</accession>